<proteinExistence type="predicted"/>
<evidence type="ECO:0000313" key="2">
    <source>
        <dbReference type="EMBL" id="CAB3937266.1"/>
    </source>
</evidence>
<evidence type="ECO:0000313" key="3">
    <source>
        <dbReference type="Proteomes" id="UP000494183"/>
    </source>
</evidence>
<reference evidence="2 3" key="1">
    <citation type="submission" date="2020-04" db="EMBL/GenBank/DDBJ databases">
        <authorList>
            <person name="De Canck E."/>
        </authorList>
    </citation>
    <scope>NUCLEOTIDE SEQUENCE [LARGE SCALE GENOMIC DNA]</scope>
    <source>
        <strain evidence="2 3">LMG 6000</strain>
    </source>
</reference>
<gene>
    <name evidence="2" type="ORF">LMG6000_05291</name>
</gene>
<organism evidence="2 3">
    <name type="scientific">Achromobacter insolitus</name>
    <dbReference type="NCBI Taxonomy" id="217204"/>
    <lineage>
        <taxon>Bacteria</taxon>
        <taxon>Pseudomonadati</taxon>
        <taxon>Pseudomonadota</taxon>
        <taxon>Betaproteobacteria</taxon>
        <taxon>Burkholderiales</taxon>
        <taxon>Alcaligenaceae</taxon>
        <taxon>Achromobacter</taxon>
    </lineage>
</organism>
<sequence length="224" mass="24711">MVELSRPDPAPSLSDTPPPPPIEVREPAPEPTKGNVDDVLHCSLLDKLATFKRHSLRSGQIVFHGCAKNSEFTDVSARRLSGTRKWVSEDASYACDYGGAFNRKPGDTGHLWVCRIRQDVPAFIGRQLSLIEHSPWGAGFPWQFPNVFERYGHDVLGVRGPVALLDHQGEEGFAEILLTSPELALEVVEVITLPDDPEDARDLGRTLNEKYAAFLPSNEISVTS</sequence>
<evidence type="ECO:0000256" key="1">
    <source>
        <dbReference type="SAM" id="MobiDB-lite"/>
    </source>
</evidence>
<protein>
    <submittedName>
        <fullName evidence="2">Uncharacterized protein</fullName>
    </submittedName>
</protein>
<keyword evidence="3" id="KW-1185">Reference proteome</keyword>
<name>A0A6S7FJ36_9BURK</name>
<dbReference type="Proteomes" id="UP000494183">
    <property type="component" value="Unassembled WGS sequence"/>
</dbReference>
<accession>A0A6S7FJ36</accession>
<dbReference type="AlphaFoldDB" id="A0A6S7FJ36"/>
<dbReference type="EMBL" id="CADILH010000010">
    <property type="protein sequence ID" value="CAB3937266.1"/>
    <property type="molecule type" value="Genomic_DNA"/>
</dbReference>
<feature type="region of interest" description="Disordered" evidence="1">
    <location>
        <begin position="1"/>
        <end position="35"/>
    </location>
</feature>
<dbReference type="RefSeq" id="WP_175202180.1">
    <property type="nucleotide sequence ID" value="NZ_CADILH010000010.1"/>
</dbReference>